<dbReference type="PATRIC" id="fig|261654.4.peg.5605"/>
<evidence type="ECO:0000313" key="1">
    <source>
        <dbReference type="EMBL" id="SBT52219.1"/>
    </source>
</evidence>
<gene>
    <name evidence="1" type="ORF">GA0070611_5533</name>
</gene>
<name>A0A1A9A6W8_9ACTN</name>
<sequence length="204" mass="21787">MEQSTWAEVAAAVAASPYPVEVLPADPARAAACLTTLEITTRSWLGAVVAGTGGLLVDHGWLRVLGGGHPRLPDVAAESSATAGLVVIGYDVMGGVFGWIQGQPGARPTVHYFGPDELAWLDLEQGYADWLYAVLAGSLTRFYETLRWPGWEAEVAALGPDEGFTVFPPPFTKEGQDLARVSRRPAPLAQVVSFYQDTARQFGS</sequence>
<evidence type="ECO:0008006" key="3">
    <source>
        <dbReference type="Google" id="ProtNLM"/>
    </source>
</evidence>
<evidence type="ECO:0000313" key="2">
    <source>
        <dbReference type="Proteomes" id="UP000199385"/>
    </source>
</evidence>
<accession>A0A1A9A6W8</accession>
<proteinExistence type="predicted"/>
<reference evidence="2" key="1">
    <citation type="submission" date="2016-06" db="EMBL/GenBank/DDBJ databases">
        <authorList>
            <person name="Varghese N."/>
            <person name="Submissions Spin"/>
        </authorList>
    </citation>
    <scope>NUCLEOTIDE SEQUENCE [LARGE SCALE GENOMIC DNA]</scope>
    <source>
        <strain evidence="2">DSM 44815</strain>
    </source>
</reference>
<dbReference type="Pfam" id="PF10946">
    <property type="entry name" value="DUF2625"/>
    <property type="match status" value="1"/>
</dbReference>
<dbReference type="RefSeq" id="WP_091670667.1">
    <property type="nucleotide sequence ID" value="NZ_LT594323.1"/>
</dbReference>
<dbReference type="EMBL" id="LT594323">
    <property type="protein sequence ID" value="SBT52219.1"/>
    <property type="molecule type" value="Genomic_DNA"/>
</dbReference>
<protein>
    <recommendedName>
        <fullName evidence="3">DUF2625 domain-containing protein</fullName>
    </recommendedName>
</protein>
<dbReference type="Proteomes" id="UP000199385">
    <property type="component" value="Chromosome I"/>
</dbReference>
<dbReference type="AlphaFoldDB" id="A0A1A9A6W8"/>
<dbReference type="OrthoDB" id="1550811at2"/>
<keyword evidence="2" id="KW-1185">Reference proteome</keyword>
<organism evidence="1 2">
    <name type="scientific">Micromonospora auratinigra</name>
    <dbReference type="NCBI Taxonomy" id="261654"/>
    <lineage>
        <taxon>Bacteria</taxon>
        <taxon>Bacillati</taxon>
        <taxon>Actinomycetota</taxon>
        <taxon>Actinomycetes</taxon>
        <taxon>Micromonosporales</taxon>
        <taxon>Micromonosporaceae</taxon>
        <taxon>Micromonospora</taxon>
    </lineage>
</organism>
<dbReference type="STRING" id="261654.GA0070611_5533"/>
<dbReference type="InterPro" id="IPR021239">
    <property type="entry name" value="DUF2625"/>
</dbReference>